<evidence type="ECO:0000313" key="9">
    <source>
        <dbReference type="Proteomes" id="UP000074310"/>
    </source>
</evidence>
<keyword evidence="9" id="KW-1185">Reference proteome</keyword>
<feature type="transmembrane region" description="Helical" evidence="6">
    <location>
        <begin position="21"/>
        <end position="40"/>
    </location>
</feature>
<dbReference type="GO" id="GO:0051301">
    <property type="term" value="P:cell division"/>
    <property type="evidence" value="ECO:0007669"/>
    <property type="project" value="InterPro"/>
</dbReference>
<evidence type="ECO:0000259" key="7">
    <source>
        <dbReference type="Pfam" id="PF02687"/>
    </source>
</evidence>
<dbReference type="PANTHER" id="PTHR47755:SF1">
    <property type="entry name" value="CELL DIVISION PROTEIN FTSX"/>
    <property type="match status" value="1"/>
</dbReference>
<dbReference type="PANTHER" id="PTHR47755">
    <property type="entry name" value="CELL DIVISION PROTEIN FTSX"/>
    <property type="match status" value="1"/>
</dbReference>
<feature type="transmembrane region" description="Helical" evidence="6">
    <location>
        <begin position="259"/>
        <end position="282"/>
    </location>
</feature>
<dbReference type="Proteomes" id="UP000074310">
    <property type="component" value="Unassembled WGS sequence"/>
</dbReference>
<proteinExistence type="predicted"/>
<dbReference type="AlphaFoldDB" id="A0A147I7Z1"/>
<gene>
    <name evidence="8" type="ORF">NS334_03005</name>
</gene>
<name>A0A147I7Z1_9SPHN</name>
<comment type="caution">
    <text evidence="8">The sequence shown here is derived from an EMBL/GenBank/DDBJ whole genome shotgun (WGS) entry which is preliminary data.</text>
</comment>
<evidence type="ECO:0000256" key="2">
    <source>
        <dbReference type="ARBA" id="ARBA00022475"/>
    </source>
</evidence>
<feature type="transmembrane region" description="Helical" evidence="6">
    <location>
        <begin position="161"/>
        <end position="184"/>
    </location>
</feature>
<dbReference type="InterPro" id="IPR004513">
    <property type="entry name" value="FtsX"/>
</dbReference>
<keyword evidence="3 6" id="KW-0812">Transmembrane</keyword>
<dbReference type="InterPro" id="IPR003838">
    <property type="entry name" value="ABC3_permease_C"/>
</dbReference>
<dbReference type="EMBL" id="LDTB01000008">
    <property type="protein sequence ID" value="KTT75248.1"/>
    <property type="molecule type" value="Genomic_DNA"/>
</dbReference>
<reference evidence="8 9" key="1">
    <citation type="journal article" date="2016" name="Front. Microbiol.">
        <title>Genomic Resource of Rice Seed Associated Bacteria.</title>
        <authorList>
            <person name="Midha S."/>
            <person name="Bansal K."/>
            <person name="Sharma S."/>
            <person name="Kumar N."/>
            <person name="Patil P.P."/>
            <person name="Chaudhry V."/>
            <person name="Patil P.B."/>
        </authorList>
    </citation>
    <scope>NUCLEOTIDE SEQUENCE [LARGE SCALE GENOMIC DNA]</scope>
    <source>
        <strain evidence="8 9">NS334</strain>
    </source>
</reference>
<sequence>MSAATARILDSAREGRAMAGVLAIMLFLTVLAVAGGIGTARATVALGRALAGRATVQIVVVDAAARDALAARVLTALRASPLVTQATPVPRAELEQLLGPWLGEAAVERDLPVPALIDIDVAPRAGALTGLRAMLARITPAARIDAHENAVAGVGALLSSLTLLAVSVVALMAGASAAIVVLAVRAGLTAHRITIEVMHGLGATDAQIARLFQRRIARDAATGAAIGGVAGWGVVALLGRRAAAAGSQVLGGATLGQGGWIAVVAAPFLFVAFAALVAYIVVVRALGRTS</sequence>
<organism evidence="8 9">
    <name type="scientific">Sphingomonas endophytica</name>
    <dbReference type="NCBI Taxonomy" id="869719"/>
    <lineage>
        <taxon>Bacteria</taxon>
        <taxon>Pseudomonadati</taxon>
        <taxon>Pseudomonadota</taxon>
        <taxon>Alphaproteobacteria</taxon>
        <taxon>Sphingomonadales</taxon>
        <taxon>Sphingomonadaceae</taxon>
        <taxon>Sphingomonas</taxon>
    </lineage>
</organism>
<feature type="transmembrane region" description="Helical" evidence="6">
    <location>
        <begin position="220"/>
        <end position="239"/>
    </location>
</feature>
<keyword evidence="4 6" id="KW-1133">Transmembrane helix</keyword>
<evidence type="ECO:0000256" key="5">
    <source>
        <dbReference type="ARBA" id="ARBA00023136"/>
    </source>
</evidence>
<dbReference type="RefSeq" id="WP_058754493.1">
    <property type="nucleotide sequence ID" value="NZ_LDTB01000008.1"/>
</dbReference>
<protein>
    <recommendedName>
        <fullName evidence="7">ABC3 transporter permease C-terminal domain-containing protein</fullName>
    </recommendedName>
</protein>
<dbReference type="PATRIC" id="fig|869719.3.peg.3316"/>
<evidence type="ECO:0000256" key="6">
    <source>
        <dbReference type="SAM" id="Phobius"/>
    </source>
</evidence>
<evidence type="ECO:0000256" key="3">
    <source>
        <dbReference type="ARBA" id="ARBA00022692"/>
    </source>
</evidence>
<keyword evidence="5 6" id="KW-0472">Membrane</keyword>
<comment type="subcellular location">
    <subcellularLocation>
        <location evidence="1">Cell membrane</location>
        <topology evidence="1">Multi-pass membrane protein</topology>
    </subcellularLocation>
</comment>
<evidence type="ECO:0000256" key="4">
    <source>
        <dbReference type="ARBA" id="ARBA00022989"/>
    </source>
</evidence>
<feature type="domain" description="ABC3 transporter permease C-terminal" evidence="7">
    <location>
        <begin position="167"/>
        <end position="286"/>
    </location>
</feature>
<dbReference type="GO" id="GO:0016020">
    <property type="term" value="C:membrane"/>
    <property type="evidence" value="ECO:0007669"/>
    <property type="project" value="InterPro"/>
</dbReference>
<dbReference type="GO" id="GO:0032153">
    <property type="term" value="C:cell division site"/>
    <property type="evidence" value="ECO:0007669"/>
    <property type="project" value="TreeGrafter"/>
</dbReference>
<evidence type="ECO:0000256" key="1">
    <source>
        <dbReference type="ARBA" id="ARBA00004651"/>
    </source>
</evidence>
<keyword evidence="2" id="KW-1003">Cell membrane</keyword>
<accession>A0A147I7Z1</accession>
<dbReference type="Pfam" id="PF02687">
    <property type="entry name" value="FtsX"/>
    <property type="match status" value="1"/>
</dbReference>
<evidence type="ECO:0000313" key="8">
    <source>
        <dbReference type="EMBL" id="KTT75248.1"/>
    </source>
</evidence>
<dbReference type="OrthoDB" id="8478373at2"/>